<dbReference type="AlphaFoldDB" id="A0AA90TX22"/>
<dbReference type="EMBL" id="JAVGVR010000002">
    <property type="protein sequence ID" value="MDQ6600869.1"/>
    <property type="molecule type" value="Genomic_DNA"/>
</dbReference>
<feature type="compositionally biased region" description="Basic and acidic residues" evidence="1">
    <location>
        <begin position="64"/>
        <end position="80"/>
    </location>
</feature>
<feature type="region of interest" description="Disordered" evidence="1">
    <location>
        <begin position="44"/>
        <end position="99"/>
    </location>
</feature>
<feature type="compositionally biased region" description="Basic residues" evidence="1">
    <location>
        <begin position="81"/>
        <end position="99"/>
    </location>
</feature>
<protein>
    <submittedName>
        <fullName evidence="2">Uncharacterized protein</fullName>
    </submittedName>
</protein>
<gene>
    <name evidence="2" type="ORF">RCG21_32245</name>
</gene>
<feature type="compositionally biased region" description="Basic residues" evidence="1">
    <location>
        <begin position="54"/>
        <end position="63"/>
    </location>
</feature>
<sequence>MAGDTTHIAQIMFSKMMQVFGTDTSSFQQPSSVYKVGRDLYIRGSNEVPPKSKLVVKKPKVKHERVMEKKPKGKGKDKPKGQRKQKEHGNHKGHRKHKH</sequence>
<evidence type="ECO:0000256" key="1">
    <source>
        <dbReference type="SAM" id="MobiDB-lite"/>
    </source>
</evidence>
<reference evidence="2" key="1">
    <citation type="submission" date="2023-08" db="EMBL/GenBank/DDBJ databases">
        <title>Nitrogen cycling bacteria in agricultural field soils.</title>
        <authorList>
            <person name="Jang J."/>
        </authorList>
    </citation>
    <scope>NUCLEOTIDE SEQUENCE</scope>
    <source>
        <strain evidence="2">PS3-36</strain>
    </source>
</reference>
<dbReference type="RefSeq" id="WP_308914498.1">
    <property type="nucleotide sequence ID" value="NZ_JAVGVR010000002.1"/>
</dbReference>
<evidence type="ECO:0000313" key="3">
    <source>
        <dbReference type="Proteomes" id="UP001178888"/>
    </source>
</evidence>
<accession>A0AA90TX22</accession>
<evidence type="ECO:0000313" key="2">
    <source>
        <dbReference type="EMBL" id="MDQ6600869.1"/>
    </source>
</evidence>
<keyword evidence="3" id="KW-1185">Reference proteome</keyword>
<dbReference type="Proteomes" id="UP001178888">
    <property type="component" value="Unassembled WGS sequence"/>
</dbReference>
<proteinExistence type="predicted"/>
<organism evidence="2 3">
    <name type="scientific">Bacillus salipaludis</name>
    <dbReference type="NCBI Taxonomy" id="2547811"/>
    <lineage>
        <taxon>Bacteria</taxon>
        <taxon>Bacillati</taxon>
        <taxon>Bacillota</taxon>
        <taxon>Bacilli</taxon>
        <taxon>Bacillales</taxon>
        <taxon>Bacillaceae</taxon>
        <taxon>Bacillus</taxon>
    </lineage>
</organism>
<name>A0AA90TX22_9BACI</name>
<comment type="caution">
    <text evidence="2">The sequence shown here is derived from an EMBL/GenBank/DDBJ whole genome shotgun (WGS) entry which is preliminary data.</text>
</comment>